<proteinExistence type="predicted"/>
<dbReference type="RefSeq" id="WP_147378218.1">
    <property type="nucleotide sequence ID" value="NZ_QXFI01000011.1"/>
</dbReference>
<dbReference type="EMBL" id="VNWK01000011">
    <property type="protein sequence ID" value="TXJ99059.1"/>
    <property type="molecule type" value="Genomic_DNA"/>
</dbReference>
<organism evidence="2 3">
    <name type="scientific">Flagellimonas pelagia</name>
    <dbReference type="NCBI Taxonomy" id="2306998"/>
    <lineage>
        <taxon>Bacteria</taxon>
        <taxon>Pseudomonadati</taxon>
        <taxon>Bacteroidota</taxon>
        <taxon>Flavobacteriia</taxon>
        <taxon>Flavobacteriales</taxon>
        <taxon>Flavobacteriaceae</taxon>
        <taxon>Flagellimonas</taxon>
    </lineage>
</organism>
<accession>A0ABY3KL04</accession>
<evidence type="ECO:0008006" key="4">
    <source>
        <dbReference type="Google" id="ProtNLM"/>
    </source>
</evidence>
<name>A0ABY3KL04_9FLAO</name>
<protein>
    <recommendedName>
        <fullName evidence="4">Lipoprotein</fullName>
    </recommendedName>
</protein>
<dbReference type="PROSITE" id="PS51257">
    <property type="entry name" value="PROKAR_LIPOPROTEIN"/>
    <property type="match status" value="1"/>
</dbReference>
<reference evidence="2 3" key="1">
    <citation type="submission" date="2019-07" db="EMBL/GenBank/DDBJ databases">
        <title>Draft genome of two Muricauda strains isolated from deep sea.</title>
        <authorList>
            <person name="Sun C."/>
        </authorList>
    </citation>
    <scope>NUCLEOTIDE SEQUENCE [LARGE SCALE GENOMIC DNA]</scope>
    <source>
        <strain evidence="2 3">72</strain>
    </source>
</reference>
<comment type="caution">
    <text evidence="2">The sequence shown here is derived from an EMBL/GenBank/DDBJ whole genome shotgun (WGS) entry which is preliminary data.</text>
</comment>
<keyword evidence="3" id="KW-1185">Reference proteome</keyword>
<gene>
    <name evidence="2" type="ORF">FQ017_03325</name>
</gene>
<feature type="region of interest" description="Disordered" evidence="1">
    <location>
        <begin position="23"/>
        <end position="42"/>
    </location>
</feature>
<evidence type="ECO:0000313" key="3">
    <source>
        <dbReference type="Proteomes" id="UP000321621"/>
    </source>
</evidence>
<evidence type="ECO:0000313" key="2">
    <source>
        <dbReference type="EMBL" id="TXJ99059.1"/>
    </source>
</evidence>
<evidence type="ECO:0000256" key="1">
    <source>
        <dbReference type="SAM" id="MobiDB-lite"/>
    </source>
</evidence>
<sequence>MKYFQIILVLFFVVSCKQEQKKQYGEPERHRTNPSSIHEKDDVIEENRNAANEQEMMVDTLEEADTKQEWYEDGTLEDKSHLTDLPLRENLVVETEEQLKVLKAFELFLKEDEEFSIDQVNTLHILNTDPYGNKEVVLEYSVIVYPGTDTWGLRFLYGIVRNGKIEKKAHEFVGGKGDGTTSFKKIDDEGFFWFDTISYAEADAMCCPSIKGEAKYKLYDGKFTLVEK</sequence>
<dbReference type="Proteomes" id="UP000321621">
    <property type="component" value="Unassembled WGS sequence"/>
</dbReference>